<dbReference type="AlphaFoldDB" id="A0A0X1U932"/>
<proteinExistence type="predicted"/>
<evidence type="ECO:0000313" key="1">
    <source>
        <dbReference type="EMBL" id="AMJ41442.1"/>
    </source>
</evidence>
<gene>
    <name evidence="1" type="ORF">CPRO_18580</name>
    <name evidence="2" type="ORF">SAMN02745151_01455</name>
</gene>
<dbReference type="Proteomes" id="UP000068026">
    <property type="component" value="Chromosome"/>
</dbReference>
<accession>A0A0X1U932</accession>
<reference evidence="2" key="4">
    <citation type="submission" date="2016-11" db="EMBL/GenBank/DDBJ databases">
        <authorList>
            <person name="Varghese N."/>
            <person name="Submissions S."/>
        </authorList>
    </citation>
    <scope>NUCLEOTIDE SEQUENCE</scope>
    <source>
        <strain evidence="2">DSM 1682</strain>
    </source>
</reference>
<evidence type="ECO:0008006" key="5">
    <source>
        <dbReference type="Google" id="ProtNLM"/>
    </source>
</evidence>
<dbReference type="KEGG" id="cpro:CPRO_18580"/>
<evidence type="ECO:0000313" key="3">
    <source>
        <dbReference type="Proteomes" id="UP000068026"/>
    </source>
</evidence>
<organism evidence="2 4">
    <name type="scientific">Anaerotignum propionicum DSM 1682</name>
    <dbReference type="NCBI Taxonomy" id="991789"/>
    <lineage>
        <taxon>Bacteria</taxon>
        <taxon>Bacillati</taxon>
        <taxon>Bacillota</taxon>
        <taxon>Clostridia</taxon>
        <taxon>Lachnospirales</taxon>
        <taxon>Anaerotignaceae</taxon>
        <taxon>Anaerotignum</taxon>
    </lineage>
</organism>
<dbReference type="Pfam" id="PF14335">
    <property type="entry name" value="DUF4391"/>
    <property type="match status" value="1"/>
</dbReference>
<reference evidence="1 3" key="1">
    <citation type="journal article" date="2016" name="Genome Announc.">
        <title>Complete Genome Sequence of the Amino Acid-Fermenting Clostridium propionicum X2 (DSM 1682).</title>
        <authorList>
            <person name="Poehlein A."/>
            <person name="Schlien K."/>
            <person name="Chowdhury N.P."/>
            <person name="Gottschalk G."/>
            <person name="Buckel W."/>
            <person name="Daniel R."/>
        </authorList>
    </citation>
    <scope>NUCLEOTIDE SEQUENCE [LARGE SCALE GENOMIC DNA]</scope>
    <source>
        <strain evidence="1 3">X2</strain>
    </source>
</reference>
<dbReference type="EMBL" id="FQUA01000005">
    <property type="protein sequence ID" value="SHE68483.1"/>
    <property type="molecule type" value="Genomic_DNA"/>
</dbReference>
<sequence length="237" mass="27879">MFNLPNQYKVGKKIPMKDFIPKDFKPELKKKIKDIVKSVVLADQVMGEDIHSLANEEYNCQVIQFYDFELADIKKAAFVANLYQEIIKSPCVLRLYDSRNEVYSFALKRLNQNDKTQIVVTDKLLTGGYPIAMPSFEKNTLQNELSFDNIKNKTNKVAFYLEIYVRAYILMNDKLYANIKSFLSKPIWYNERTVIEVYKLLYQIAVNKENVQKSISNREKMQLNQEIRQFISELDKI</sequence>
<reference evidence="3" key="2">
    <citation type="submission" date="2016-01" db="EMBL/GenBank/DDBJ databases">
        <authorList>
            <person name="Poehlein A."/>
            <person name="Schlien K."/>
            <person name="Gottschalk G."/>
            <person name="Buckel W."/>
            <person name="Daniel R."/>
        </authorList>
    </citation>
    <scope>NUCLEOTIDE SEQUENCE [LARGE SCALE GENOMIC DNA]</scope>
    <source>
        <strain evidence="3">X2</strain>
    </source>
</reference>
<protein>
    <recommendedName>
        <fullName evidence="5">DUF4391 domain-containing protein</fullName>
    </recommendedName>
</protein>
<dbReference type="RefSeq" id="WP_066050681.1">
    <property type="nucleotide sequence ID" value="NZ_CP014223.1"/>
</dbReference>
<dbReference type="InterPro" id="IPR025503">
    <property type="entry name" value="DUF4391"/>
</dbReference>
<evidence type="ECO:0000313" key="2">
    <source>
        <dbReference type="EMBL" id="SHE68483.1"/>
    </source>
</evidence>
<evidence type="ECO:0000313" key="4">
    <source>
        <dbReference type="Proteomes" id="UP000184204"/>
    </source>
</evidence>
<dbReference type="EMBL" id="CP014223">
    <property type="protein sequence ID" value="AMJ41442.1"/>
    <property type="molecule type" value="Genomic_DNA"/>
</dbReference>
<name>A0A0X1U932_ANAPI</name>
<keyword evidence="3" id="KW-1185">Reference proteome</keyword>
<reference evidence="4" key="3">
    <citation type="submission" date="2016-11" db="EMBL/GenBank/DDBJ databases">
        <authorList>
            <person name="Jaros S."/>
            <person name="Januszkiewicz K."/>
            <person name="Wedrychowicz H."/>
        </authorList>
    </citation>
    <scope>NUCLEOTIDE SEQUENCE [LARGE SCALE GENOMIC DNA]</scope>
    <source>
        <strain evidence="4">DSM 1682</strain>
    </source>
</reference>
<dbReference type="Proteomes" id="UP000184204">
    <property type="component" value="Unassembled WGS sequence"/>
</dbReference>